<reference evidence="2" key="1">
    <citation type="submission" date="2021-01" db="EMBL/GenBank/DDBJ databases">
        <authorList>
            <person name="Corre E."/>
            <person name="Pelletier E."/>
            <person name="Niang G."/>
            <person name="Scheremetjew M."/>
            <person name="Finn R."/>
            <person name="Kale V."/>
            <person name="Holt S."/>
            <person name="Cochrane G."/>
            <person name="Meng A."/>
            <person name="Brown T."/>
            <person name="Cohen L."/>
        </authorList>
    </citation>
    <scope>NUCLEOTIDE SEQUENCE</scope>
    <source>
        <strain evidence="2">CCMP1756</strain>
    </source>
</reference>
<dbReference type="InterPro" id="IPR010614">
    <property type="entry name" value="RAD3-like_helicase_DEAD"/>
</dbReference>
<name>A0A7S4A4N6_9STRA</name>
<evidence type="ECO:0000313" key="2">
    <source>
        <dbReference type="EMBL" id="CAE0703359.1"/>
    </source>
</evidence>
<sequence>MAHPLALDAATTLRLPQALEEAETHYLRALKAALARDDAVQVVAAPPNADAGAVGALFHALKRPLVYATDGTASCERAAGAMRSSGCGVTILTSRRRACTNEDIQTSAQSDFEVLRRAAGRKSEDVPVKRRKLDACAYAQSRKDADASDVIVLDARLILDPRSSLALPDKAVVLFDDAVDVEGLARSLASVRVDDALLERADRECARLDRKASKSETECNRDYVKVSQSKTTPPSSICGVCGLASSVDADADTTRVPGDCRRAHHFLRRVRTFIKHLKQAAKTCSAKAFLLEIAESTSGETLAAFPRRLASLRNALKCQGAGPKAQALDEVCAFARLVTRVPALVVEGKRLECLDARRALDELRFSQPLIVAATCAAEVVAKLLRCEPPEPALATARSALPVVVARGADQLSLTTGQGALRNDPTQARNYGTLVADVADSVPDNVVCVFPTSEDMESALVTWDSTGAMRKILQKKLVTCAVGDESETSKALEVFCRCADRGRGCVFFCAASSAALSCAIGCARTVIFAGVPLEPMSEAVRARLDRALCDLQLRESDHLAARAALMTRGALSRAEAVVLADQRFARAAHRNHLPKHARDAALRDGGSADAAVSALRARFRGSTG</sequence>
<evidence type="ECO:0000313" key="4">
    <source>
        <dbReference type="Proteomes" id="UP000789595"/>
    </source>
</evidence>
<gene>
    <name evidence="2" type="ORF">PCAL00307_LOCUS18806</name>
    <name evidence="3" type="ORF">PECAL_4P02680</name>
</gene>
<dbReference type="InterPro" id="IPR045028">
    <property type="entry name" value="DinG/Rad3-like"/>
</dbReference>
<dbReference type="GO" id="GO:0045951">
    <property type="term" value="P:positive regulation of mitotic recombination"/>
    <property type="evidence" value="ECO:0007669"/>
    <property type="project" value="TreeGrafter"/>
</dbReference>
<dbReference type="Gene3D" id="3.40.50.300">
    <property type="entry name" value="P-loop containing nucleotide triphosphate hydrolases"/>
    <property type="match status" value="2"/>
</dbReference>
<dbReference type="PANTHER" id="PTHR11472">
    <property type="entry name" value="DNA REPAIR DEAD HELICASE RAD3/XP-D SUBFAMILY MEMBER"/>
    <property type="match status" value="1"/>
</dbReference>
<dbReference type="GO" id="GO:0003678">
    <property type="term" value="F:DNA helicase activity"/>
    <property type="evidence" value="ECO:0007669"/>
    <property type="project" value="InterPro"/>
</dbReference>
<dbReference type="GO" id="GO:0005634">
    <property type="term" value="C:nucleus"/>
    <property type="evidence" value="ECO:0007669"/>
    <property type="project" value="TreeGrafter"/>
</dbReference>
<dbReference type="Pfam" id="PF06733">
    <property type="entry name" value="DEAD_2"/>
    <property type="match status" value="1"/>
</dbReference>
<protein>
    <recommendedName>
        <fullName evidence="1">RAD3-like helicase DEAD domain-containing protein</fullName>
    </recommendedName>
</protein>
<dbReference type="EMBL" id="CAKKNE010000004">
    <property type="protein sequence ID" value="CAH0373095.1"/>
    <property type="molecule type" value="Genomic_DNA"/>
</dbReference>
<dbReference type="GO" id="GO:0006366">
    <property type="term" value="P:transcription by RNA polymerase II"/>
    <property type="evidence" value="ECO:0007669"/>
    <property type="project" value="TreeGrafter"/>
</dbReference>
<organism evidence="2">
    <name type="scientific">Pelagomonas calceolata</name>
    <dbReference type="NCBI Taxonomy" id="35677"/>
    <lineage>
        <taxon>Eukaryota</taxon>
        <taxon>Sar</taxon>
        <taxon>Stramenopiles</taxon>
        <taxon>Ochrophyta</taxon>
        <taxon>Pelagophyceae</taxon>
        <taxon>Pelagomonadales</taxon>
        <taxon>Pelagomonadaceae</taxon>
        <taxon>Pelagomonas</taxon>
    </lineage>
</organism>
<evidence type="ECO:0000259" key="1">
    <source>
        <dbReference type="Pfam" id="PF06733"/>
    </source>
</evidence>
<proteinExistence type="predicted"/>
<dbReference type="OrthoDB" id="272481at2759"/>
<dbReference type="PANTHER" id="PTHR11472:SF1">
    <property type="entry name" value="GENERAL TRANSCRIPTION AND DNA REPAIR FACTOR IIH HELICASE SUBUNIT XPD"/>
    <property type="match status" value="1"/>
</dbReference>
<keyword evidence="4" id="KW-1185">Reference proteome</keyword>
<dbReference type="Proteomes" id="UP000789595">
    <property type="component" value="Unassembled WGS sequence"/>
</dbReference>
<dbReference type="GO" id="GO:0005524">
    <property type="term" value="F:ATP binding"/>
    <property type="evidence" value="ECO:0007669"/>
    <property type="project" value="InterPro"/>
</dbReference>
<feature type="domain" description="RAD3-like helicase DEAD" evidence="1">
    <location>
        <begin position="129"/>
        <end position="195"/>
    </location>
</feature>
<dbReference type="InterPro" id="IPR027417">
    <property type="entry name" value="P-loop_NTPase"/>
</dbReference>
<evidence type="ECO:0000313" key="3">
    <source>
        <dbReference type="EMBL" id="CAH0373095.1"/>
    </source>
</evidence>
<reference evidence="3" key="2">
    <citation type="submission" date="2021-11" db="EMBL/GenBank/DDBJ databases">
        <authorList>
            <consortium name="Genoscope - CEA"/>
            <person name="William W."/>
        </authorList>
    </citation>
    <scope>NUCLEOTIDE SEQUENCE</scope>
</reference>
<dbReference type="EMBL" id="HBIW01021797">
    <property type="protein sequence ID" value="CAE0703359.1"/>
    <property type="molecule type" value="Transcribed_RNA"/>
</dbReference>
<accession>A0A7S4A4N6</accession>
<dbReference type="GO" id="GO:0003684">
    <property type="term" value="F:damaged DNA binding"/>
    <property type="evidence" value="ECO:0007669"/>
    <property type="project" value="TreeGrafter"/>
</dbReference>
<dbReference type="AlphaFoldDB" id="A0A7S4A4N6"/>